<organism evidence="1 2">
    <name type="scientific">Vespula vulgaris</name>
    <name type="common">Yellow jacket</name>
    <name type="synonym">Wasp</name>
    <dbReference type="NCBI Taxonomy" id="7454"/>
    <lineage>
        <taxon>Eukaryota</taxon>
        <taxon>Metazoa</taxon>
        <taxon>Ecdysozoa</taxon>
        <taxon>Arthropoda</taxon>
        <taxon>Hexapoda</taxon>
        <taxon>Insecta</taxon>
        <taxon>Pterygota</taxon>
        <taxon>Neoptera</taxon>
        <taxon>Endopterygota</taxon>
        <taxon>Hymenoptera</taxon>
        <taxon>Apocrita</taxon>
        <taxon>Aculeata</taxon>
        <taxon>Vespoidea</taxon>
        <taxon>Vespidae</taxon>
        <taxon>Vespinae</taxon>
        <taxon>Vespula</taxon>
    </lineage>
</organism>
<keyword evidence="2" id="KW-1185">Reference proteome</keyword>
<dbReference type="EMBL" id="JACSEA010000004">
    <property type="protein sequence ID" value="KAF7402684.1"/>
    <property type="molecule type" value="Genomic_DNA"/>
</dbReference>
<dbReference type="Proteomes" id="UP000614350">
    <property type="component" value="Unassembled WGS sequence"/>
</dbReference>
<gene>
    <name evidence="1" type="ORF">HZH66_004951</name>
</gene>
<dbReference type="AlphaFoldDB" id="A0A834K906"/>
<name>A0A834K906_VESVU</name>
<comment type="caution">
    <text evidence="1">The sequence shown here is derived from an EMBL/GenBank/DDBJ whole genome shotgun (WGS) entry which is preliminary data.</text>
</comment>
<evidence type="ECO:0000313" key="1">
    <source>
        <dbReference type="EMBL" id="KAF7402684.1"/>
    </source>
</evidence>
<accession>A0A834K906</accession>
<sequence length="87" mass="10523">MFQQRLISLLESRSNKRLTSLLVRTHQWLTSLLKDTVRPIIGFTTYYSTCPTYRNFYYKIELANLNVDVDHISHEFYRLIDMYPIYP</sequence>
<proteinExistence type="predicted"/>
<evidence type="ECO:0000313" key="2">
    <source>
        <dbReference type="Proteomes" id="UP000614350"/>
    </source>
</evidence>
<protein>
    <submittedName>
        <fullName evidence="1">Uncharacterized protein</fullName>
    </submittedName>
</protein>
<reference evidence="1" key="1">
    <citation type="journal article" date="2020" name="G3 (Bethesda)">
        <title>High-Quality Assemblies for Three Invasive Social Wasps from the &lt;i&gt;Vespula&lt;/i&gt; Genus.</title>
        <authorList>
            <person name="Harrop T.W.R."/>
            <person name="Guhlin J."/>
            <person name="McLaughlin G.M."/>
            <person name="Permina E."/>
            <person name="Stockwell P."/>
            <person name="Gilligan J."/>
            <person name="Le Lec M.F."/>
            <person name="Gruber M.A.M."/>
            <person name="Quinn O."/>
            <person name="Lovegrove M."/>
            <person name="Duncan E.J."/>
            <person name="Remnant E.J."/>
            <person name="Van Eeckhoven J."/>
            <person name="Graham B."/>
            <person name="Knapp R.A."/>
            <person name="Langford K.W."/>
            <person name="Kronenberg Z."/>
            <person name="Press M.O."/>
            <person name="Eacker S.M."/>
            <person name="Wilson-Rankin E.E."/>
            <person name="Purcell J."/>
            <person name="Lester P.J."/>
            <person name="Dearden P.K."/>
        </authorList>
    </citation>
    <scope>NUCLEOTIDE SEQUENCE</scope>
    <source>
        <strain evidence="1">Marl-1</strain>
    </source>
</reference>